<dbReference type="PANTHER" id="PTHR46322">
    <property type="entry name" value="PUROMYCIN-SENSITIVE AMINOPEPTIDASE"/>
    <property type="match status" value="1"/>
</dbReference>
<dbReference type="GO" id="GO:0016285">
    <property type="term" value="F:alanyl aminopeptidase activity"/>
    <property type="evidence" value="ECO:0007669"/>
    <property type="project" value="UniProtKB-EC"/>
</dbReference>
<protein>
    <recommendedName>
        <fullName evidence="5">Aminopeptidase N</fullName>
        <ecNumber evidence="4">3.4.11.2</ecNumber>
    </recommendedName>
</protein>
<feature type="domain" description="Aminopeptidase N-like N-terminal" evidence="15">
    <location>
        <begin position="23"/>
        <end position="189"/>
    </location>
</feature>
<evidence type="ECO:0000256" key="6">
    <source>
        <dbReference type="ARBA" id="ARBA00022438"/>
    </source>
</evidence>
<dbReference type="InterPro" id="IPR037144">
    <property type="entry name" value="Peptidase_M1_pepN_C_sf"/>
</dbReference>
<proteinExistence type="inferred from homology"/>
<keyword evidence="6 16" id="KW-0031">Aminopeptidase</keyword>
<dbReference type="Gene3D" id="1.25.50.10">
    <property type="entry name" value="Peptidase M1, alanyl aminopeptidase, C-terminal domain"/>
    <property type="match status" value="1"/>
</dbReference>
<dbReference type="InterPro" id="IPR001930">
    <property type="entry name" value="Peptidase_M1"/>
</dbReference>
<dbReference type="InterPro" id="IPR042097">
    <property type="entry name" value="Aminopeptidase_N-like_N_sf"/>
</dbReference>
<dbReference type="Gene3D" id="1.10.390.10">
    <property type="entry name" value="Neutral Protease Domain 2"/>
    <property type="match status" value="1"/>
</dbReference>
<accession>A0A7T5R2R6</accession>
<gene>
    <name evidence="16" type="primary">pepN</name>
    <name evidence="16" type="ORF">HYS17_01460</name>
</gene>
<evidence type="ECO:0000256" key="3">
    <source>
        <dbReference type="ARBA" id="ARBA00010136"/>
    </source>
</evidence>
<evidence type="ECO:0000256" key="4">
    <source>
        <dbReference type="ARBA" id="ARBA00012564"/>
    </source>
</evidence>
<keyword evidence="7" id="KW-0645">Protease</keyword>
<dbReference type="InterPro" id="IPR012779">
    <property type="entry name" value="Peptidase_M1_pepN"/>
</dbReference>
<dbReference type="CDD" id="cd09600">
    <property type="entry name" value="M1_APN"/>
    <property type="match status" value="1"/>
</dbReference>
<dbReference type="InterPro" id="IPR024601">
    <property type="entry name" value="Peptidase_M1_pepN_C"/>
</dbReference>
<dbReference type="Gene3D" id="2.60.40.1730">
    <property type="entry name" value="tricorn interacting facor f3 domain"/>
    <property type="match status" value="1"/>
</dbReference>
<dbReference type="InterPro" id="IPR027268">
    <property type="entry name" value="Peptidase_M4/M1_CTD_sf"/>
</dbReference>
<evidence type="ECO:0000313" key="17">
    <source>
        <dbReference type="Proteomes" id="UP000595362"/>
    </source>
</evidence>
<dbReference type="Pfam" id="PF11940">
    <property type="entry name" value="DUF3458"/>
    <property type="match status" value="1"/>
</dbReference>
<comment type="catalytic activity">
    <reaction evidence="1">
        <text>Release of an N-terminal amino acid, Xaa-|-Yaa- from a peptide, amide or arylamide. Xaa is preferably Ala, but may be most amino acids including Pro (slow action). When a terminal hydrophobic residue is followed by a prolyl residue, the two may be released as an intact Xaa-Pro dipeptide.</text>
        <dbReference type="EC" id="3.4.11.2"/>
    </reaction>
</comment>
<evidence type="ECO:0000259" key="13">
    <source>
        <dbReference type="Pfam" id="PF11940"/>
    </source>
</evidence>
<evidence type="ECO:0000259" key="14">
    <source>
        <dbReference type="Pfam" id="PF17432"/>
    </source>
</evidence>
<organism evidence="16 17">
    <name type="scientific">Micavibrio aeruginosavorus</name>
    <dbReference type="NCBI Taxonomy" id="349221"/>
    <lineage>
        <taxon>Bacteria</taxon>
        <taxon>Pseudomonadati</taxon>
        <taxon>Bdellovibrionota</taxon>
        <taxon>Bdellovibrionia</taxon>
        <taxon>Bdellovibrionales</taxon>
        <taxon>Pseudobdellovibrionaceae</taxon>
        <taxon>Micavibrio</taxon>
    </lineage>
</organism>
<dbReference type="GO" id="GO:0008270">
    <property type="term" value="F:zinc ion binding"/>
    <property type="evidence" value="ECO:0007669"/>
    <property type="project" value="InterPro"/>
</dbReference>
<evidence type="ECO:0000259" key="12">
    <source>
        <dbReference type="Pfam" id="PF01433"/>
    </source>
</evidence>
<evidence type="ECO:0000256" key="10">
    <source>
        <dbReference type="ARBA" id="ARBA00022833"/>
    </source>
</evidence>
<evidence type="ECO:0000256" key="2">
    <source>
        <dbReference type="ARBA" id="ARBA00001947"/>
    </source>
</evidence>
<dbReference type="PANTHER" id="PTHR46322:SF1">
    <property type="entry name" value="PUROMYCIN-SENSITIVE AMINOPEPTIDASE"/>
    <property type="match status" value="1"/>
</dbReference>
<keyword evidence="8" id="KW-0479">Metal-binding</keyword>
<keyword evidence="10" id="KW-0862">Zinc</keyword>
<dbReference type="EC" id="3.4.11.2" evidence="4"/>
<dbReference type="SUPFAM" id="SSF63737">
    <property type="entry name" value="Leukotriene A4 hydrolase N-terminal domain"/>
    <property type="match status" value="1"/>
</dbReference>
<keyword evidence="11" id="KW-0482">Metalloprotease</keyword>
<dbReference type="SUPFAM" id="SSF55486">
    <property type="entry name" value="Metalloproteases ('zincins'), catalytic domain"/>
    <property type="match status" value="1"/>
</dbReference>
<dbReference type="AlphaFoldDB" id="A0A7T5R2R6"/>
<feature type="domain" description="Peptidase M1 alanyl aminopeptidase Ig-like fold" evidence="13">
    <location>
        <begin position="447"/>
        <end position="543"/>
    </location>
</feature>
<dbReference type="Gene3D" id="3.30.2010.30">
    <property type="match status" value="1"/>
</dbReference>
<keyword evidence="9 16" id="KW-0378">Hydrolase</keyword>
<feature type="domain" description="Peptidase M1 membrane alanine aminopeptidase" evidence="12">
    <location>
        <begin position="228"/>
        <end position="439"/>
    </location>
</feature>
<evidence type="ECO:0000313" key="16">
    <source>
        <dbReference type="EMBL" id="QQG36487.1"/>
    </source>
</evidence>
<evidence type="ECO:0000256" key="5">
    <source>
        <dbReference type="ARBA" id="ARBA00015611"/>
    </source>
</evidence>
<evidence type="ECO:0000256" key="11">
    <source>
        <dbReference type="ARBA" id="ARBA00023049"/>
    </source>
</evidence>
<evidence type="ECO:0000256" key="7">
    <source>
        <dbReference type="ARBA" id="ARBA00022670"/>
    </source>
</evidence>
<dbReference type="InterPro" id="IPR014782">
    <property type="entry name" value="Peptidase_M1_dom"/>
</dbReference>
<name>A0A7T5R2R6_9BACT</name>
<dbReference type="Pfam" id="PF01433">
    <property type="entry name" value="Peptidase_M1"/>
    <property type="match status" value="1"/>
</dbReference>
<dbReference type="InterPro" id="IPR038438">
    <property type="entry name" value="PepN_Ig-like_sf"/>
</dbReference>
<reference evidence="16 17" key="1">
    <citation type="submission" date="2020-07" db="EMBL/GenBank/DDBJ databases">
        <title>Huge and variable diversity of episymbiotic CPR bacteria and DPANN archaea in groundwater ecosystems.</title>
        <authorList>
            <person name="He C.Y."/>
            <person name="Keren R."/>
            <person name="Whittaker M."/>
            <person name="Farag I.F."/>
            <person name="Doudna J."/>
            <person name="Cate J.H.D."/>
            <person name="Banfield J.F."/>
        </authorList>
    </citation>
    <scope>NUCLEOTIDE SEQUENCE [LARGE SCALE GENOMIC DNA]</scope>
    <source>
        <strain evidence="16">NC_groundwater_70_Ag_B-0.1um_54_66</strain>
    </source>
</reference>
<sequence length="893" mass="99695">MAASAPALKNRLDYKAPDFLSPEIYLEFDVRDGETFVTATTRIMKNGQHNNPLVLDGRKLETLEVEIDGLPLAPVTGYEIAGETLTLHPASDSFILKTKVKIKPEENTALAGLYKSNGLWCTQCEAQDFRNITWFIDRPDNMASFKVKVIADPSEHVLLSNGNLVAQGPTADGRHFTLWEDPAPKPCYLFALVAGKLDHIEDTFTTMSGRDVTLRIYAESKDKDKLDFAMDSLKRAMRWDEVNYGREYELDLFNIVAVDYFNMGAMENRSLNIFNTVYVLAHPKTQTDSAYAGVEGVIAHEFFHHWTGNNVTLRDWPELTLKEGLTVFRDESFSTDMGSAAINRIENVQYLRAAQFKEDAGPMAHPIRADEYESINNFYTSTVYRKGAQVIGMIKTLIGDQNYRKGTDLYFQRHTGQAVTCDDFVQAMEDASGYDMSQFKLWYSQAGTPIVDTSWTHNALTNQLTLTLTQRPPVNKPNNLPVVIPVRMGIVTSQGRDLPLNAQGDTSTVLELTQDRQIFVFDNVPAGSVPSLLRDFSAPVILNAPYSDDELRHLMVYDSDGFNQWEAGNQLMLKEMLAQIDQAEAGKPVTVKPAIIDALRDMINRPGMDKELLSLMLSTPGYGILAQKRAAINPEAIKAVEDAFTTAIRTELASELMALYQANNLQIPYSYDVQSVGRRALKNTALYYLCADETVKDPALETLAAQQYNGADNMTDRSAGLRALLRMNHKSGTATAALNDFYQTFRNDSTPLDSWFSMNVTYARKDAIQVANQMKQHPDFQNASPNRLRALIGGVVSAPNAFHNKDGSGYQYIADEIVDLDGKNPQTAARFVDFFADFRKYQGPWQDQMKAALTKIAQQPRISTDVDEKLKKILGADYPRKPAAIIAPAPNGP</sequence>
<dbReference type="Proteomes" id="UP000595362">
    <property type="component" value="Chromosome"/>
</dbReference>
<dbReference type="PRINTS" id="PR00756">
    <property type="entry name" value="ALADIPTASE"/>
</dbReference>
<comment type="similarity">
    <text evidence="3">Belongs to the peptidase M1 family.</text>
</comment>
<dbReference type="EMBL" id="CP066681">
    <property type="protein sequence ID" value="QQG36487.1"/>
    <property type="molecule type" value="Genomic_DNA"/>
</dbReference>
<feature type="domain" description="Peptidase M1 alanyl aminopeptidase C-terminal" evidence="14">
    <location>
        <begin position="548"/>
        <end position="874"/>
    </location>
</feature>
<evidence type="ECO:0000256" key="1">
    <source>
        <dbReference type="ARBA" id="ARBA00000098"/>
    </source>
</evidence>
<dbReference type="InterPro" id="IPR045357">
    <property type="entry name" value="Aminopeptidase_N-like_N"/>
</dbReference>
<dbReference type="NCBIfam" id="TIGR02414">
    <property type="entry name" value="pepN_proteo"/>
    <property type="match status" value="1"/>
</dbReference>
<evidence type="ECO:0000256" key="9">
    <source>
        <dbReference type="ARBA" id="ARBA00022801"/>
    </source>
</evidence>
<dbReference type="Pfam" id="PF17900">
    <property type="entry name" value="Peptidase_M1_N"/>
    <property type="match status" value="1"/>
</dbReference>
<dbReference type="GO" id="GO:0006508">
    <property type="term" value="P:proteolysis"/>
    <property type="evidence" value="ECO:0007669"/>
    <property type="project" value="UniProtKB-KW"/>
</dbReference>
<dbReference type="Gene3D" id="2.60.40.1840">
    <property type="match status" value="1"/>
</dbReference>
<dbReference type="InterPro" id="IPR035414">
    <property type="entry name" value="Peptidase_M1_pepN_Ig-like"/>
</dbReference>
<evidence type="ECO:0000259" key="15">
    <source>
        <dbReference type="Pfam" id="PF17900"/>
    </source>
</evidence>
<dbReference type="FunFam" id="3.30.2010.30:FF:000002">
    <property type="entry name" value="Putative aminopeptidase N"/>
    <property type="match status" value="1"/>
</dbReference>
<dbReference type="GO" id="GO:0008237">
    <property type="term" value="F:metallopeptidase activity"/>
    <property type="evidence" value="ECO:0007669"/>
    <property type="project" value="UniProtKB-KW"/>
</dbReference>
<evidence type="ECO:0000256" key="8">
    <source>
        <dbReference type="ARBA" id="ARBA00022723"/>
    </source>
</evidence>
<dbReference type="Pfam" id="PF17432">
    <property type="entry name" value="DUF3458_C"/>
    <property type="match status" value="1"/>
</dbReference>
<comment type="cofactor">
    <cofactor evidence="2">
        <name>Zn(2+)</name>
        <dbReference type="ChEBI" id="CHEBI:29105"/>
    </cofactor>
</comment>